<feature type="domain" description="Sugar-binding" evidence="5">
    <location>
        <begin position="56"/>
        <end position="310"/>
    </location>
</feature>
<gene>
    <name evidence="6" type="primary">deoR_2</name>
    <name evidence="6" type="ORF">CAFE_14010</name>
    <name evidence="7" type="ORF">HCR03_00610</name>
</gene>
<sequence length="316" mass="34818">MEDKTDLLVRAAELYYEQKLNQIDIAKILNTSRPTVSRLLEEAKDAGIVEIIVHSPVRKNAKLSFDLRNTFGLREAIVVNGSYEYHKALRRCCEAASHFFNTIMENNKVIGISWGAAPQYLCDLIERKDYYNVHVVQMVGCLGTGNPNIDGIELALRISKRLGGTYSNIYAPIYVGSKTVHSYLIKEPQIEATLNQANHVDIILTGIGSFDSGTTLQQSGYFTDQDRMNIIGKGAVGHLLARPYDRNGSPIDMEPEGRYTIGAPLDAMHAAEWSVGISAAAFKAEAVLGAIRGKYINVLVADEALAVRMLELARGN</sequence>
<comment type="similarity">
    <text evidence="1">Belongs to the SorC transcriptional regulatory family.</text>
</comment>
<dbReference type="InterPro" id="IPR051054">
    <property type="entry name" value="SorC_transcr_regulators"/>
</dbReference>
<dbReference type="Gene3D" id="3.40.50.1360">
    <property type="match status" value="1"/>
</dbReference>
<dbReference type="InterPro" id="IPR007324">
    <property type="entry name" value="Sugar-bd_dom_put"/>
</dbReference>
<dbReference type="AlphaFoldDB" id="A0A6N8HZF4"/>
<dbReference type="Proteomes" id="UP000469440">
    <property type="component" value="Unassembled WGS sequence"/>
</dbReference>
<accession>A0A6N8HZF4</accession>
<dbReference type="EMBL" id="CP060286">
    <property type="protein sequence ID" value="QNK40866.1"/>
    <property type="molecule type" value="Genomic_DNA"/>
</dbReference>
<dbReference type="RefSeq" id="WP_066648813.1">
    <property type="nucleotide sequence ID" value="NZ_CP060286.1"/>
</dbReference>
<evidence type="ECO:0000313" key="7">
    <source>
        <dbReference type="EMBL" id="QNK40866.1"/>
    </source>
</evidence>
<dbReference type="Proteomes" id="UP000515909">
    <property type="component" value="Chromosome"/>
</dbReference>
<evidence type="ECO:0000256" key="1">
    <source>
        <dbReference type="ARBA" id="ARBA00010466"/>
    </source>
</evidence>
<keyword evidence="4" id="KW-0804">Transcription</keyword>
<keyword evidence="3" id="KW-0238">DNA-binding</keyword>
<evidence type="ECO:0000256" key="2">
    <source>
        <dbReference type="ARBA" id="ARBA00023015"/>
    </source>
</evidence>
<dbReference type="GO" id="GO:0003677">
    <property type="term" value="F:DNA binding"/>
    <property type="evidence" value="ECO:0007669"/>
    <property type="project" value="UniProtKB-KW"/>
</dbReference>
<dbReference type="PANTHER" id="PTHR34294">
    <property type="entry name" value="TRANSCRIPTIONAL REGULATOR-RELATED"/>
    <property type="match status" value="1"/>
</dbReference>
<protein>
    <submittedName>
        <fullName evidence="6">Deoxyribonucleoside regulator</fullName>
    </submittedName>
</protein>
<dbReference type="Gene3D" id="1.10.10.60">
    <property type="entry name" value="Homeodomain-like"/>
    <property type="match status" value="1"/>
</dbReference>
<proteinExistence type="inferred from homology"/>
<evidence type="ECO:0000313" key="8">
    <source>
        <dbReference type="Proteomes" id="UP000469440"/>
    </source>
</evidence>
<keyword evidence="8" id="KW-1185">Reference proteome</keyword>
<dbReference type="KEGG" id="cfem:HCR03_00610"/>
<evidence type="ECO:0000313" key="6">
    <source>
        <dbReference type="EMBL" id="MVB10703.1"/>
    </source>
</evidence>
<dbReference type="OrthoDB" id="58802at2"/>
<dbReference type="SUPFAM" id="SSF100950">
    <property type="entry name" value="NagB/RpiA/CoA transferase-like"/>
    <property type="match status" value="1"/>
</dbReference>
<organism evidence="6 8">
    <name type="scientific">Caproicibacter fermentans</name>
    <dbReference type="NCBI Taxonomy" id="2576756"/>
    <lineage>
        <taxon>Bacteria</taxon>
        <taxon>Bacillati</taxon>
        <taxon>Bacillota</taxon>
        <taxon>Clostridia</taxon>
        <taxon>Eubacteriales</taxon>
        <taxon>Acutalibacteraceae</taxon>
        <taxon>Caproicibacter</taxon>
    </lineage>
</organism>
<keyword evidence="2" id="KW-0805">Transcription regulation</keyword>
<reference evidence="7 9" key="2">
    <citation type="submission" date="2020-08" db="EMBL/GenBank/DDBJ databases">
        <title>The isolate Caproiciproducens sp. 7D4C2 produces n-caproate at mildly acidic conditions from hexoses: genome and rBOX comparison with related strains and chain-elongating bacteria.</title>
        <authorList>
            <person name="Esquivel-Elizondo S."/>
            <person name="Bagci C."/>
            <person name="Temovska M."/>
            <person name="Jeon B.S."/>
            <person name="Bessarab I."/>
            <person name="Williams R.B.H."/>
            <person name="Huson D.H."/>
            <person name="Angenent L.T."/>
        </authorList>
    </citation>
    <scope>NUCLEOTIDE SEQUENCE [LARGE SCALE GENOMIC DNA]</scope>
    <source>
        <strain evidence="7 9">7D4C2</strain>
    </source>
</reference>
<dbReference type="EMBL" id="VWXL01000047">
    <property type="protein sequence ID" value="MVB10703.1"/>
    <property type="molecule type" value="Genomic_DNA"/>
</dbReference>
<evidence type="ECO:0000259" key="5">
    <source>
        <dbReference type="Pfam" id="PF04198"/>
    </source>
</evidence>
<accession>A0A7G8TB75</accession>
<dbReference type="GO" id="GO:0030246">
    <property type="term" value="F:carbohydrate binding"/>
    <property type="evidence" value="ECO:0007669"/>
    <property type="project" value="InterPro"/>
</dbReference>
<dbReference type="InterPro" id="IPR037171">
    <property type="entry name" value="NagB/RpiA_transferase-like"/>
</dbReference>
<name>A0A6N8HZF4_9FIRM</name>
<dbReference type="PANTHER" id="PTHR34294:SF1">
    <property type="entry name" value="TRANSCRIPTIONAL REGULATOR LSRR"/>
    <property type="match status" value="1"/>
</dbReference>
<evidence type="ECO:0000256" key="4">
    <source>
        <dbReference type="ARBA" id="ARBA00023163"/>
    </source>
</evidence>
<evidence type="ECO:0000313" key="9">
    <source>
        <dbReference type="Proteomes" id="UP000515909"/>
    </source>
</evidence>
<evidence type="ECO:0000256" key="3">
    <source>
        <dbReference type="ARBA" id="ARBA00023125"/>
    </source>
</evidence>
<reference evidence="6 8" key="1">
    <citation type="submission" date="2019-09" db="EMBL/GenBank/DDBJ databases">
        <title>Genome sequence of Clostridium sp. EA1.</title>
        <authorList>
            <person name="Poehlein A."/>
            <person name="Bengelsdorf F.R."/>
            <person name="Daniel R."/>
        </authorList>
    </citation>
    <scope>NUCLEOTIDE SEQUENCE [LARGE SCALE GENOMIC DNA]</scope>
    <source>
        <strain evidence="6 8">EA1</strain>
    </source>
</reference>
<dbReference type="Pfam" id="PF04198">
    <property type="entry name" value="Sugar-bind"/>
    <property type="match status" value="1"/>
</dbReference>